<sequence length="392" mass="43224">MLRYFPLDEYETRWQRVLAEMEARGFETAVVFGRGGGTLDNCGDILYLSNHYTISSGLDSLIWSARSFSAVIFRKGQMPRLVIDEPAVRRDLVSIEDVTCSNHPFRCVAETLTAEGVCGPVALIGTHFIPVKYYQQLLDAAPAIDWVATDDLVKAVRRIKSPRELECYRIAGESATIATNRLMEGLTSGLSEQEAAGEAAREVVRRGGRIQMIGTNHGETLGFDQRFPLTGYSADVPRMGDIVTGTVHAAFFQGYLLDPGRTGVRGRATADQKRLIEAAVGIVHHLSAMMRPGTRLLDVAAEGDRLTREFGGAVSPIMKNFPFYGHGIGLGFEYPRISSVMSLPEDRVEQNMVFGVEAFLSLDGTGSAFFEDIIMIGEHDNELLTRSPDCWF</sequence>
<dbReference type="Proteomes" id="UP000664073">
    <property type="component" value="Unassembled WGS sequence"/>
</dbReference>
<dbReference type="InterPro" id="IPR036005">
    <property type="entry name" value="Creatinase/aminopeptidase-like"/>
</dbReference>
<dbReference type="SUPFAM" id="SSF53092">
    <property type="entry name" value="Creatinase/prolidase N-terminal domain"/>
    <property type="match status" value="1"/>
</dbReference>
<dbReference type="PANTHER" id="PTHR46112:SF2">
    <property type="entry name" value="XAA-PRO AMINOPEPTIDASE P-RELATED"/>
    <property type="match status" value="1"/>
</dbReference>
<dbReference type="Pfam" id="PF00557">
    <property type="entry name" value="Peptidase_M24"/>
    <property type="match status" value="1"/>
</dbReference>
<evidence type="ECO:0000259" key="1">
    <source>
        <dbReference type="Pfam" id="PF00557"/>
    </source>
</evidence>
<dbReference type="AlphaFoldDB" id="A0A939HPC4"/>
<dbReference type="Gene3D" id="3.90.230.10">
    <property type="entry name" value="Creatinase/methionine aminopeptidase superfamily"/>
    <property type="match status" value="1"/>
</dbReference>
<keyword evidence="2" id="KW-0378">Hydrolase</keyword>
<evidence type="ECO:0000313" key="2">
    <source>
        <dbReference type="EMBL" id="MBO1325488.1"/>
    </source>
</evidence>
<dbReference type="InterPro" id="IPR050659">
    <property type="entry name" value="Peptidase_M24B"/>
</dbReference>
<keyword evidence="2" id="KW-0031">Aminopeptidase</keyword>
<dbReference type="CDD" id="cd01066">
    <property type="entry name" value="APP_MetAP"/>
    <property type="match status" value="1"/>
</dbReference>
<feature type="domain" description="Peptidase M24" evidence="1">
    <location>
        <begin position="166"/>
        <end position="377"/>
    </location>
</feature>
<dbReference type="Gene3D" id="3.40.350.10">
    <property type="entry name" value="Creatinase/prolidase N-terminal domain"/>
    <property type="match status" value="1"/>
</dbReference>
<keyword evidence="2" id="KW-0645">Protease</keyword>
<gene>
    <name evidence="2" type="ORF">J2D77_10035</name>
</gene>
<evidence type="ECO:0000313" key="3">
    <source>
        <dbReference type="Proteomes" id="UP000664073"/>
    </source>
</evidence>
<dbReference type="GO" id="GO:0004177">
    <property type="term" value="F:aminopeptidase activity"/>
    <property type="evidence" value="ECO:0007669"/>
    <property type="project" value="UniProtKB-KW"/>
</dbReference>
<dbReference type="EMBL" id="JAFVMH010000004">
    <property type="protein sequence ID" value="MBO1325488.1"/>
    <property type="molecule type" value="Genomic_DNA"/>
</dbReference>
<proteinExistence type="predicted"/>
<dbReference type="PANTHER" id="PTHR46112">
    <property type="entry name" value="AMINOPEPTIDASE"/>
    <property type="match status" value="1"/>
</dbReference>
<organism evidence="2 3">
    <name type="scientific">Acetobacter garciniae</name>
    <dbReference type="NCBI Taxonomy" id="2817435"/>
    <lineage>
        <taxon>Bacteria</taxon>
        <taxon>Pseudomonadati</taxon>
        <taxon>Pseudomonadota</taxon>
        <taxon>Alphaproteobacteria</taxon>
        <taxon>Acetobacterales</taxon>
        <taxon>Acetobacteraceae</taxon>
        <taxon>Acetobacter</taxon>
    </lineage>
</organism>
<comment type="caution">
    <text evidence="2">The sequence shown here is derived from an EMBL/GenBank/DDBJ whole genome shotgun (WGS) entry which is preliminary data.</text>
</comment>
<dbReference type="InterPro" id="IPR000994">
    <property type="entry name" value="Pept_M24"/>
</dbReference>
<keyword evidence="3" id="KW-1185">Reference proteome</keyword>
<dbReference type="SUPFAM" id="SSF55920">
    <property type="entry name" value="Creatinase/aminopeptidase"/>
    <property type="match status" value="1"/>
</dbReference>
<accession>A0A939HPC4</accession>
<name>A0A939HPC4_9PROT</name>
<reference evidence="2" key="1">
    <citation type="submission" date="2021-03" db="EMBL/GenBank/DDBJ databases">
        <title>The complete genome sequence of Acetobacter sp. TBRC 12339.</title>
        <authorList>
            <person name="Charoenyingcharoen P."/>
            <person name="Yukphan P."/>
        </authorList>
    </citation>
    <scope>NUCLEOTIDE SEQUENCE</scope>
    <source>
        <strain evidence="2">TBRC 12339</strain>
    </source>
</reference>
<dbReference type="RefSeq" id="WP_207846145.1">
    <property type="nucleotide sequence ID" value="NZ_JAFVMH010000004.1"/>
</dbReference>
<protein>
    <submittedName>
        <fullName evidence="2">Aminopeptidase P family protein</fullName>
    </submittedName>
</protein>
<dbReference type="InterPro" id="IPR029149">
    <property type="entry name" value="Creatin/AminoP/Spt16_N"/>
</dbReference>